<gene>
    <name evidence="1" type="ORF">C7389_107118</name>
</gene>
<organism evidence="1 2">
    <name type="scientific">Azoarcus indigens</name>
    <dbReference type="NCBI Taxonomy" id="29545"/>
    <lineage>
        <taxon>Bacteria</taxon>
        <taxon>Pseudomonadati</taxon>
        <taxon>Pseudomonadota</taxon>
        <taxon>Betaproteobacteria</taxon>
        <taxon>Rhodocyclales</taxon>
        <taxon>Zoogloeaceae</taxon>
        <taxon>Azoarcus</taxon>
    </lineage>
</organism>
<dbReference type="PIRSF" id="PIRSF030820">
    <property type="entry name" value="UCP030820"/>
    <property type="match status" value="1"/>
</dbReference>
<dbReference type="EMBL" id="SNVV01000007">
    <property type="protein sequence ID" value="TDN51384.1"/>
    <property type="molecule type" value="Genomic_DNA"/>
</dbReference>
<evidence type="ECO:0000313" key="1">
    <source>
        <dbReference type="EMBL" id="TDN51384.1"/>
    </source>
</evidence>
<keyword evidence="2" id="KW-1185">Reference proteome</keyword>
<dbReference type="AlphaFoldDB" id="A0A4R6E276"/>
<proteinExistence type="predicted"/>
<dbReference type="InterPro" id="IPR008318">
    <property type="entry name" value="UCP030820"/>
</dbReference>
<dbReference type="Pfam" id="PF06073">
    <property type="entry name" value="DUF934"/>
    <property type="match status" value="1"/>
</dbReference>
<dbReference type="Proteomes" id="UP000295129">
    <property type="component" value="Unassembled WGS sequence"/>
</dbReference>
<dbReference type="OrthoDB" id="9800421at2"/>
<sequence length="176" mass="18814">MAKVIRNRSIVDDARQTVRLAEGETPEGVALPAGPLLVPLAVWQARAAELAARGDVGVWLAAGEGAEAIAAELPRLAAVGVHFPAFTDGRGYSTAALLRTRYGYTGELRAIGDVLRDQFQAYVRCGFDTLQPPEGRYSDEQLQAALASLSDISTPYQGAVDEPRPLWLRAQRGVAA</sequence>
<comment type="caution">
    <text evidence="1">The sequence shown here is derived from an EMBL/GenBank/DDBJ whole genome shotgun (WGS) entry which is preliminary data.</text>
</comment>
<protein>
    <submittedName>
        <fullName evidence="1">Uncharacterized protein (DUF934 family)</fullName>
    </submittedName>
</protein>
<reference evidence="1 2" key="1">
    <citation type="submission" date="2019-03" db="EMBL/GenBank/DDBJ databases">
        <title>Genomic Encyclopedia of Type Strains, Phase IV (KMG-IV): sequencing the most valuable type-strain genomes for metagenomic binning, comparative biology and taxonomic classification.</title>
        <authorList>
            <person name="Goeker M."/>
        </authorList>
    </citation>
    <scope>NUCLEOTIDE SEQUENCE [LARGE SCALE GENOMIC DNA]</scope>
    <source>
        <strain evidence="1 2">DSM 12121</strain>
    </source>
</reference>
<evidence type="ECO:0000313" key="2">
    <source>
        <dbReference type="Proteomes" id="UP000295129"/>
    </source>
</evidence>
<accession>A0A4R6E276</accession>
<dbReference type="RefSeq" id="WP_133590910.1">
    <property type="nucleotide sequence ID" value="NZ_SNVV01000007.1"/>
</dbReference>
<name>A0A4R6E276_9RHOO</name>